<evidence type="ECO:0000259" key="1">
    <source>
        <dbReference type="PROSITE" id="PS50004"/>
    </source>
</evidence>
<organism evidence="2 3">
    <name type="scientific">Edaphochlamys debaryana</name>
    <dbReference type="NCBI Taxonomy" id="47281"/>
    <lineage>
        <taxon>Eukaryota</taxon>
        <taxon>Viridiplantae</taxon>
        <taxon>Chlorophyta</taxon>
        <taxon>core chlorophytes</taxon>
        <taxon>Chlorophyceae</taxon>
        <taxon>CS clade</taxon>
        <taxon>Chlamydomonadales</taxon>
        <taxon>Chlamydomonadales incertae sedis</taxon>
        <taxon>Edaphochlamys</taxon>
    </lineage>
</organism>
<name>A0A836BZT0_9CHLO</name>
<gene>
    <name evidence="2" type="ORF">HYH03_008236</name>
</gene>
<dbReference type="OrthoDB" id="419768at2759"/>
<reference evidence="2" key="1">
    <citation type="journal article" date="2020" name="bioRxiv">
        <title>Comparative genomics of Chlamydomonas.</title>
        <authorList>
            <person name="Craig R.J."/>
            <person name="Hasan A.R."/>
            <person name="Ness R.W."/>
            <person name="Keightley P.D."/>
        </authorList>
    </citation>
    <scope>NUCLEOTIDE SEQUENCE</scope>
    <source>
        <strain evidence="2">CCAP 11/70</strain>
    </source>
</reference>
<feature type="domain" description="C2" evidence="1">
    <location>
        <begin position="1"/>
        <end position="104"/>
    </location>
</feature>
<dbReference type="SMART" id="SM00239">
    <property type="entry name" value="C2"/>
    <property type="match status" value="1"/>
</dbReference>
<dbReference type="PANTHER" id="PTHR47052">
    <property type="entry name" value="CONSERVED SERINE PROLINE-RICH PROTEIN (AFU_ORTHOLOGUE AFUA_2G01790)"/>
    <property type="match status" value="1"/>
</dbReference>
<comment type="caution">
    <text evidence="2">The sequence shown here is derived from an EMBL/GenBank/DDBJ whole genome shotgun (WGS) entry which is preliminary data.</text>
</comment>
<protein>
    <recommendedName>
        <fullName evidence="1">C2 domain-containing protein</fullName>
    </recommendedName>
</protein>
<dbReference type="Gene3D" id="2.60.40.150">
    <property type="entry name" value="C2 domain"/>
    <property type="match status" value="1"/>
</dbReference>
<accession>A0A836BZT0</accession>
<evidence type="ECO:0000313" key="3">
    <source>
        <dbReference type="Proteomes" id="UP000612055"/>
    </source>
</evidence>
<dbReference type="PROSITE" id="PS50004">
    <property type="entry name" value="C2"/>
    <property type="match status" value="1"/>
</dbReference>
<proteinExistence type="predicted"/>
<evidence type="ECO:0000313" key="2">
    <source>
        <dbReference type="EMBL" id="KAG2493723.1"/>
    </source>
</evidence>
<dbReference type="CDD" id="cd00030">
    <property type="entry name" value="C2"/>
    <property type="match status" value="1"/>
</dbReference>
<dbReference type="InterPro" id="IPR035892">
    <property type="entry name" value="C2_domain_sf"/>
</dbReference>
<dbReference type="InterPro" id="IPR052981">
    <property type="entry name" value="Ingression_C2_domain"/>
</dbReference>
<dbReference type="SUPFAM" id="SSF49562">
    <property type="entry name" value="C2 domain (Calcium/lipid-binding domain, CaLB)"/>
    <property type="match status" value="1"/>
</dbReference>
<keyword evidence="3" id="KW-1185">Reference proteome</keyword>
<dbReference type="AlphaFoldDB" id="A0A836BZT0"/>
<dbReference type="PANTHER" id="PTHR47052:SF3">
    <property type="entry name" value="INGRESSION PROTEIN 1"/>
    <property type="match status" value="1"/>
</dbReference>
<sequence>MALEAGSLRVTVQYAQGIKDQDWFGRQDPYVKVRVGSQERRSRTCTDGGRNPVWEETFEYSILNENNIELTLFDEDTLARDDLIGTAQVSLATVRRQGQDTVQAPVSSGKKAHKQKGFIQVALRFTPNSALKAQQQVTYAGAYPQQAPAVYAAPAPYYAPYPPAQGGYTPAPSFAYGAPPPAYPSAYNPAPSFAYGAPPPYAPAPSFAYGAPPPPYGAPPPPSPYGPPPPYGAPAPGYPGAPPPSAPYGAPPPASYNAPPYYRN</sequence>
<dbReference type="InterPro" id="IPR000008">
    <property type="entry name" value="C2_dom"/>
</dbReference>
<dbReference type="EMBL" id="JAEHOE010000036">
    <property type="protein sequence ID" value="KAG2493723.1"/>
    <property type="molecule type" value="Genomic_DNA"/>
</dbReference>
<dbReference type="Proteomes" id="UP000612055">
    <property type="component" value="Unassembled WGS sequence"/>
</dbReference>
<dbReference type="Pfam" id="PF00168">
    <property type="entry name" value="C2"/>
    <property type="match status" value="1"/>
</dbReference>